<feature type="transmembrane region" description="Helical" evidence="1">
    <location>
        <begin position="274"/>
        <end position="292"/>
    </location>
</feature>
<dbReference type="Pfam" id="PF00535">
    <property type="entry name" value="Glycos_transf_2"/>
    <property type="match status" value="1"/>
</dbReference>
<dbReference type="Proteomes" id="UP000034090">
    <property type="component" value="Unassembled WGS sequence"/>
</dbReference>
<gene>
    <name evidence="3" type="ORF">UV74_C0013G0327</name>
</gene>
<sequence length="355" mass="41550">MHVKIPIMPKTVQSPRVSIIILTLNEAGYLEKCLKSVRRQTYPQNKIEIVVVDNGSIDNSVEVARSFGARVFINKEGDVYENWAIALHKITGDFVYMIDQDIELRGKNFLQKMLKPLIGDRRIIAAFTRKYARYDQAWVTRFLSYHPAQCDPLYEFLTPPLKKSFVKEMNDYTLCRFKLGIVPPFGRMFYRVKYLKKTPNWKLNKVSDHDLIIKCIKSGYNLFAYVPKAGLYHHHARSLRHLLFKRVRNLRMHYLPENETIEYRWLDINDRKKIIRLLAWVIYANLFFPAFARGLIRFFKYKDWALLMEPIVTMTTTDVILWGFISDGVGRNMLKQSLKTLIGKPGKAANGTFGQ</sequence>
<dbReference type="STRING" id="1618578.UV74_C0013G0327"/>
<dbReference type="AlphaFoldDB" id="A0A0G1DH73"/>
<dbReference type="SUPFAM" id="SSF53448">
    <property type="entry name" value="Nucleotide-diphospho-sugar transferases"/>
    <property type="match status" value="1"/>
</dbReference>
<feature type="domain" description="Glycosyltransferase 2-like" evidence="2">
    <location>
        <begin position="18"/>
        <end position="142"/>
    </location>
</feature>
<evidence type="ECO:0000259" key="2">
    <source>
        <dbReference type="Pfam" id="PF00535"/>
    </source>
</evidence>
<dbReference type="CDD" id="cd00761">
    <property type="entry name" value="Glyco_tranf_GTA_type"/>
    <property type="match status" value="1"/>
</dbReference>
<accession>A0A0G1DH73</accession>
<dbReference type="InterPro" id="IPR001173">
    <property type="entry name" value="Glyco_trans_2-like"/>
</dbReference>
<feature type="transmembrane region" description="Helical" evidence="1">
    <location>
        <begin position="304"/>
        <end position="325"/>
    </location>
</feature>
<reference evidence="3 4" key="1">
    <citation type="journal article" date="2015" name="Nature">
        <title>rRNA introns, odd ribosomes, and small enigmatic genomes across a large radiation of phyla.</title>
        <authorList>
            <person name="Brown C.T."/>
            <person name="Hug L.A."/>
            <person name="Thomas B.C."/>
            <person name="Sharon I."/>
            <person name="Castelle C.J."/>
            <person name="Singh A."/>
            <person name="Wilkins M.J."/>
            <person name="Williams K.H."/>
            <person name="Banfield J.F."/>
        </authorList>
    </citation>
    <scope>NUCLEOTIDE SEQUENCE [LARGE SCALE GENOMIC DNA]</scope>
</reference>
<dbReference type="InterPro" id="IPR029044">
    <property type="entry name" value="Nucleotide-diphossugar_trans"/>
</dbReference>
<name>A0A0G1DH73_9BACT</name>
<keyword evidence="1" id="KW-1133">Transmembrane helix</keyword>
<keyword evidence="1" id="KW-0812">Transmembrane</keyword>
<organism evidence="3 4">
    <name type="scientific">Candidatus Woesebacteria bacterium GW2011_GWB1_43_14</name>
    <dbReference type="NCBI Taxonomy" id="1618578"/>
    <lineage>
        <taxon>Bacteria</taxon>
        <taxon>Candidatus Woeseibacteriota</taxon>
    </lineage>
</organism>
<dbReference type="PANTHER" id="PTHR43630:SF2">
    <property type="entry name" value="GLYCOSYLTRANSFERASE"/>
    <property type="match status" value="1"/>
</dbReference>
<dbReference type="Gene3D" id="3.90.550.10">
    <property type="entry name" value="Spore Coat Polysaccharide Biosynthesis Protein SpsA, Chain A"/>
    <property type="match status" value="1"/>
</dbReference>
<evidence type="ECO:0000313" key="4">
    <source>
        <dbReference type="Proteomes" id="UP000034090"/>
    </source>
</evidence>
<evidence type="ECO:0000313" key="3">
    <source>
        <dbReference type="EMBL" id="KKS97205.1"/>
    </source>
</evidence>
<dbReference type="PANTHER" id="PTHR43630">
    <property type="entry name" value="POLY-BETA-1,6-N-ACETYL-D-GLUCOSAMINE SYNTHASE"/>
    <property type="match status" value="1"/>
</dbReference>
<protein>
    <recommendedName>
        <fullName evidence="2">Glycosyltransferase 2-like domain-containing protein</fullName>
    </recommendedName>
</protein>
<dbReference type="PATRIC" id="fig|1618578.3.peg.678"/>
<evidence type="ECO:0000256" key="1">
    <source>
        <dbReference type="SAM" id="Phobius"/>
    </source>
</evidence>
<proteinExistence type="predicted"/>
<dbReference type="EMBL" id="LCFQ01000013">
    <property type="protein sequence ID" value="KKS97205.1"/>
    <property type="molecule type" value="Genomic_DNA"/>
</dbReference>
<comment type="caution">
    <text evidence="3">The sequence shown here is derived from an EMBL/GenBank/DDBJ whole genome shotgun (WGS) entry which is preliminary data.</text>
</comment>
<keyword evidence="1" id="KW-0472">Membrane</keyword>